<dbReference type="InterPro" id="IPR035986">
    <property type="entry name" value="PKD_dom_sf"/>
</dbReference>
<dbReference type="InterPro" id="IPR026341">
    <property type="entry name" value="T9SS_type_B"/>
</dbReference>
<dbReference type="PROSITE" id="PS50093">
    <property type="entry name" value="PKD"/>
    <property type="match status" value="1"/>
</dbReference>
<evidence type="ECO:0000256" key="1">
    <source>
        <dbReference type="SAM" id="SignalP"/>
    </source>
</evidence>
<dbReference type="EMBL" id="JAUKPO010000008">
    <property type="protein sequence ID" value="MDO1447629.1"/>
    <property type="molecule type" value="Genomic_DNA"/>
</dbReference>
<dbReference type="CDD" id="cd00146">
    <property type="entry name" value="PKD"/>
    <property type="match status" value="1"/>
</dbReference>
<dbReference type="Gene3D" id="2.60.40.10">
    <property type="entry name" value="Immunoglobulins"/>
    <property type="match status" value="4"/>
</dbReference>
<evidence type="ECO:0000259" key="2">
    <source>
        <dbReference type="PROSITE" id="PS50093"/>
    </source>
</evidence>
<dbReference type="Pfam" id="PF19081">
    <property type="entry name" value="Ig_7"/>
    <property type="match status" value="1"/>
</dbReference>
<dbReference type="SUPFAM" id="SSF49299">
    <property type="entry name" value="PKD domain"/>
    <property type="match status" value="3"/>
</dbReference>
<evidence type="ECO:0000313" key="3">
    <source>
        <dbReference type="EMBL" id="MDO1447629.1"/>
    </source>
</evidence>
<dbReference type="InterPro" id="IPR000601">
    <property type="entry name" value="PKD_dom"/>
</dbReference>
<name>A0ABT8R6A7_9BACT</name>
<dbReference type="InterPro" id="IPR022409">
    <property type="entry name" value="PKD/Chitinase_dom"/>
</dbReference>
<reference evidence="3" key="1">
    <citation type="submission" date="2023-07" db="EMBL/GenBank/DDBJ databases">
        <title>The genome sequence of Rhodocytophaga aerolata KACC 12507.</title>
        <authorList>
            <person name="Zhang X."/>
        </authorList>
    </citation>
    <scope>NUCLEOTIDE SEQUENCE</scope>
    <source>
        <strain evidence="3">KACC 12507</strain>
    </source>
</reference>
<keyword evidence="1" id="KW-0732">Signal</keyword>
<feature type="signal peptide" evidence="1">
    <location>
        <begin position="1"/>
        <end position="27"/>
    </location>
</feature>
<comment type="caution">
    <text evidence="3">The sequence shown here is derived from an EMBL/GenBank/DDBJ whole genome shotgun (WGS) entry which is preliminary data.</text>
</comment>
<feature type="chain" id="PRO_5046627546" evidence="1">
    <location>
        <begin position="28"/>
        <end position="1515"/>
    </location>
</feature>
<gene>
    <name evidence="3" type="ORF">Q0590_15270</name>
</gene>
<accession>A0ABT8R6A7</accession>
<dbReference type="Pfam" id="PF13585">
    <property type="entry name" value="CHU_C"/>
    <property type="match status" value="1"/>
</dbReference>
<dbReference type="SMART" id="SM00089">
    <property type="entry name" value="PKD"/>
    <property type="match status" value="4"/>
</dbReference>
<protein>
    <submittedName>
        <fullName evidence="3">PKD domain-containing protein</fullName>
    </submittedName>
</protein>
<dbReference type="InterPro" id="IPR044023">
    <property type="entry name" value="Ig_7"/>
</dbReference>
<dbReference type="Pfam" id="PF18911">
    <property type="entry name" value="PKD_4"/>
    <property type="match status" value="1"/>
</dbReference>
<keyword evidence="4" id="KW-1185">Reference proteome</keyword>
<dbReference type="InterPro" id="IPR013783">
    <property type="entry name" value="Ig-like_fold"/>
</dbReference>
<evidence type="ECO:0000313" key="4">
    <source>
        <dbReference type="Proteomes" id="UP001168528"/>
    </source>
</evidence>
<dbReference type="SUPFAM" id="SSF50969">
    <property type="entry name" value="YVTN repeat-like/Quinoprotein amine dehydrogenase"/>
    <property type="match status" value="1"/>
</dbReference>
<sequence length="1515" mass="159312">MLKPVYRVPCCLLIFLLLSLVHFQIQAQCVTPTTAGPFCAGGNCDTDAPTFQYNGSTPPGTSVVYKWDFGDQNVTTDTLTTTTNTATYAYQQPGSYTVTVKVFINGVEQPEVCASTPVTVNGINQFTIGPVDENLGPQEEEFCIDADFPDLVPEFQGGAEPANATYTWTGPGVTDATRNNRSISFTEEGCYSLTITDQTTGCTRTNKLDVRLYKPDPTQPPPPQDQARWIFGTNVEIRFTGGQPNVTNELPANAPQGSSSVLDSEGELLFYTDGTTVYNSTGAPMLDINNIPVTGADGLTGSPTASQGVTIVAQPGCDNCQTIYYIFTTTEVAPSGSQVFYSVVDMSLNNNLGTVIQKNVPMSPGIPSTERVISVQGNPTDPNATATTWIVTHDFTTATFRVYPLTAQGVGAPVTYTVGTAHGPEPAQGEGYMKVSPDGSKLAVVIPGSNGVNNKVEIFDFDTATGEVSNPVTMDLGPAPPTAYGLEFAGQELFVSLTGDGSAQSQLYRYNLASSDSLLIAQSKDTIASSTDPFGALQIGPDQVIYLAIEGSGFLGTINNATDPDPANVDFQIEGLSLNGGTSGLGLPNNSPSSGNSYGQSLSFDGPSCAEIGEIVQYIFTAQPDRAGGDPEKSSYQWTITNLTTGAIVRSVARGANGQNATLTVDMPGPGDYRAELTIFNDCNEDEGGEAVEPQDFTIFQSPPPVQLGPDKTVCTGTTVTLDAYINGSGPAGAQYFWTSPDGTTVQGGETFTATLGGAYTAIVLVGQCVETGTVNVILTGPPANFLGNDVTLCEPTSLVLDAGVAPSGNVRFEWRNVTTNQVIGTSQTITVTPTTTTTYRATVTNLAANPACTVTDDITVTVSEPFTVTATSAPASGCVGNPIAADGSITLTVPAGTFTYLWTKNGAQVGTTKDLTGLEPGIYQVVVTNTATGCTATLSKEVNSIQSTIILGDPAVQNAVCSTNNGSITINVTSGTPTNFIWRDAANAIVQNGPSNVLVAPAGTYSVEVEALAGCQAFQSATIEPAPNSPVANPRAVVTSCGQVTLFPGASGDFIYQWKNDSGDIATDATTGTAIATTTGLYTLSIAQRANPDCSSDFSIQVTVTPAPPAITVATPAPVCQGQPVTLNATSPNWTIYTWTLPDNTTFSGPVLNATIGGTYRLTVRNATGCESTTTVNVTITPTPARPTIANPAPVICSGAGIPPFTISNPTNNTYIWYDNANLTSEVGRGTSFSPNLTSTAVPGVYAFYVVQTAGTCRSEAAEARLTINRSPVVNLGADRSICIDDAAVLDATNQGDGVTYRWSTTETTPTIRPTRSGTYSVTVTIGNCSVTDEVAITILPAIRTNVVTREVAVCTSDRPVRPINLDAGPGDFTYFWPQLNSRERIVEVTQPGVYDVVLTNPGGCTKTEQITVLDRCDARVFVPDAFTPDASGLNDVLEIKGDYITDSRIEIYNRWGEVVFAAEGILEDGSFWDGTYLGQPAPVGTYAWKITYRSRDYPDREPVVMRGGVLLIR</sequence>
<feature type="domain" description="PKD" evidence="2">
    <location>
        <begin position="50"/>
        <end position="102"/>
    </location>
</feature>
<dbReference type="NCBIfam" id="TIGR04131">
    <property type="entry name" value="Bac_Flav_CTERM"/>
    <property type="match status" value="1"/>
</dbReference>
<dbReference type="InterPro" id="IPR011044">
    <property type="entry name" value="Quino_amine_DH_bsu"/>
</dbReference>
<proteinExistence type="predicted"/>
<dbReference type="Proteomes" id="UP001168528">
    <property type="component" value="Unassembled WGS sequence"/>
</dbReference>
<organism evidence="3 4">
    <name type="scientific">Rhodocytophaga aerolata</name>
    <dbReference type="NCBI Taxonomy" id="455078"/>
    <lineage>
        <taxon>Bacteria</taxon>
        <taxon>Pseudomonadati</taxon>
        <taxon>Bacteroidota</taxon>
        <taxon>Cytophagia</taxon>
        <taxon>Cytophagales</taxon>
        <taxon>Rhodocytophagaceae</taxon>
        <taxon>Rhodocytophaga</taxon>
    </lineage>
</organism>
<dbReference type="RefSeq" id="WP_302038434.1">
    <property type="nucleotide sequence ID" value="NZ_JAUKPO010000008.1"/>
</dbReference>